<keyword evidence="3" id="KW-1185">Reference proteome</keyword>
<sequence>MLDLLENAVRMAYHALCTVLLLAWQPIHFIFSSELFFGKLHIPEVPSIAEMKATLKEEGYGDDAGTLRLELQHIIDSRQRTFHSIKRRRRILGVLIITLMLLAFILFCVVYFRTQKNKSKGYLLYELRAEIMRLATLALDFDTDFKTIAYKQNHCLSNPLGPYFTRFRLSICNRSILKESIESRIAPNLDSYNKLMEIDSEELRRDIAETARLKAQREARMAMAGN</sequence>
<evidence type="ECO:0000256" key="1">
    <source>
        <dbReference type="SAM" id="Phobius"/>
    </source>
</evidence>
<protein>
    <submittedName>
        <fullName evidence="2">Uncharacterized protein</fullName>
    </submittedName>
</protein>
<feature type="transmembrane region" description="Helical" evidence="1">
    <location>
        <begin position="12"/>
        <end position="31"/>
    </location>
</feature>
<proteinExistence type="predicted"/>
<gene>
    <name evidence="2" type="ORF">TWF506_004620</name>
</gene>
<evidence type="ECO:0000313" key="3">
    <source>
        <dbReference type="Proteomes" id="UP001307849"/>
    </source>
</evidence>
<feature type="transmembrane region" description="Helical" evidence="1">
    <location>
        <begin position="91"/>
        <end position="112"/>
    </location>
</feature>
<organism evidence="2 3">
    <name type="scientific">Arthrobotrys conoides</name>
    <dbReference type="NCBI Taxonomy" id="74498"/>
    <lineage>
        <taxon>Eukaryota</taxon>
        <taxon>Fungi</taxon>
        <taxon>Dikarya</taxon>
        <taxon>Ascomycota</taxon>
        <taxon>Pezizomycotina</taxon>
        <taxon>Orbiliomycetes</taxon>
        <taxon>Orbiliales</taxon>
        <taxon>Orbiliaceae</taxon>
        <taxon>Arthrobotrys</taxon>
    </lineage>
</organism>
<dbReference type="Proteomes" id="UP001307849">
    <property type="component" value="Unassembled WGS sequence"/>
</dbReference>
<evidence type="ECO:0000313" key="2">
    <source>
        <dbReference type="EMBL" id="KAK6497145.1"/>
    </source>
</evidence>
<reference evidence="2 3" key="1">
    <citation type="submission" date="2019-10" db="EMBL/GenBank/DDBJ databases">
        <authorList>
            <person name="Palmer J.M."/>
        </authorList>
    </citation>
    <scope>NUCLEOTIDE SEQUENCE [LARGE SCALE GENOMIC DNA]</scope>
    <source>
        <strain evidence="2 3">TWF506</strain>
    </source>
</reference>
<comment type="caution">
    <text evidence="2">The sequence shown here is derived from an EMBL/GenBank/DDBJ whole genome shotgun (WGS) entry which is preliminary data.</text>
</comment>
<dbReference type="EMBL" id="JAVHJM010000015">
    <property type="protein sequence ID" value="KAK6497145.1"/>
    <property type="molecule type" value="Genomic_DNA"/>
</dbReference>
<keyword evidence="1" id="KW-1133">Transmembrane helix</keyword>
<keyword evidence="1" id="KW-0472">Membrane</keyword>
<name>A0AAN8NF24_9PEZI</name>
<keyword evidence="1" id="KW-0812">Transmembrane</keyword>
<dbReference type="AlphaFoldDB" id="A0AAN8NF24"/>
<accession>A0AAN8NF24</accession>